<sequence>MKKSEVPQDSGRIVQKGSREMYYAVDENGEYTTALSTGWEAKNIVQDHTMEVLQAEIDQAKVAVKEGKRSPIYYYMLLTRMDVVVLAGYTGFWQWRIKRHFKPEVFSRLSDSRLQKYADAFDITIAELKNFKGD</sequence>
<keyword evidence="1" id="KW-0472">Membrane</keyword>
<feature type="transmembrane region" description="Helical" evidence="1">
    <location>
        <begin position="72"/>
        <end position="92"/>
    </location>
</feature>
<protein>
    <recommendedName>
        <fullName evidence="2">HTH cro/C1-type domain-containing protein</fullName>
    </recommendedName>
</protein>
<keyword evidence="4" id="KW-1185">Reference proteome</keyword>
<keyword evidence="1" id="KW-1133">Transmembrane helix</keyword>
<dbReference type="AlphaFoldDB" id="A0A4R6WDI5"/>
<evidence type="ECO:0000259" key="2">
    <source>
        <dbReference type="PROSITE" id="PS50943"/>
    </source>
</evidence>
<evidence type="ECO:0000313" key="3">
    <source>
        <dbReference type="EMBL" id="TDQ75859.1"/>
    </source>
</evidence>
<accession>A0A4R6WDI5</accession>
<proteinExistence type="predicted"/>
<dbReference type="Proteomes" id="UP000295292">
    <property type="component" value="Unassembled WGS sequence"/>
</dbReference>
<evidence type="ECO:0000313" key="4">
    <source>
        <dbReference type="Proteomes" id="UP000295292"/>
    </source>
</evidence>
<dbReference type="EMBL" id="SNYV01000016">
    <property type="protein sequence ID" value="TDQ75859.1"/>
    <property type="molecule type" value="Genomic_DNA"/>
</dbReference>
<dbReference type="RefSeq" id="WP_133585743.1">
    <property type="nucleotide sequence ID" value="NZ_SNYV01000016.1"/>
</dbReference>
<dbReference type="OrthoDB" id="9180239at2"/>
<gene>
    <name evidence="3" type="ORF">CLV99_3553</name>
</gene>
<organism evidence="3 4">
    <name type="scientific">Sphingobacterium yanglingense</name>
    <dbReference type="NCBI Taxonomy" id="1437280"/>
    <lineage>
        <taxon>Bacteria</taxon>
        <taxon>Pseudomonadati</taxon>
        <taxon>Bacteroidota</taxon>
        <taxon>Sphingobacteriia</taxon>
        <taxon>Sphingobacteriales</taxon>
        <taxon>Sphingobacteriaceae</taxon>
        <taxon>Sphingobacterium</taxon>
    </lineage>
</organism>
<feature type="domain" description="HTH cro/C1-type" evidence="2">
    <location>
        <begin position="107"/>
        <end position="128"/>
    </location>
</feature>
<keyword evidence="1" id="KW-0812">Transmembrane</keyword>
<dbReference type="PROSITE" id="PS50943">
    <property type="entry name" value="HTH_CROC1"/>
    <property type="match status" value="1"/>
</dbReference>
<reference evidence="3 4" key="1">
    <citation type="submission" date="2019-03" db="EMBL/GenBank/DDBJ databases">
        <title>Genomic Encyclopedia of Archaeal and Bacterial Type Strains, Phase II (KMG-II): from individual species to whole genera.</title>
        <authorList>
            <person name="Goeker M."/>
        </authorList>
    </citation>
    <scope>NUCLEOTIDE SEQUENCE [LARGE SCALE GENOMIC DNA]</scope>
    <source>
        <strain evidence="3 4">DSM 28353</strain>
    </source>
</reference>
<name>A0A4R6WDI5_9SPHI</name>
<dbReference type="InterPro" id="IPR001387">
    <property type="entry name" value="Cro/C1-type_HTH"/>
</dbReference>
<comment type="caution">
    <text evidence="3">The sequence shown here is derived from an EMBL/GenBank/DDBJ whole genome shotgun (WGS) entry which is preliminary data.</text>
</comment>
<evidence type="ECO:0000256" key="1">
    <source>
        <dbReference type="SAM" id="Phobius"/>
    </source>
</evidence>